<dbReference type="SUPFAM" id="SSF51735">
    <property type="entry name" value="NAD(P)-binding Rossmann-fold domains"/>
    <property type="match status" value="1"/>
</dbReference>
<evidence type="ECO:0000313" key="2">
    <source>
        <dbReference type="Proteomes" id="UP000070299"/>
    </source>
</evidence>
<dbReference type="InterPro" id="IPR052625">
    <property type="entry name" value="Chl_b_Red"/>
</dbReference>
<proteinExistence type="predicted"/>
<protein>
    <submittedName>
        <fullName evidence="1">Chitin-binding protein</fullName>
    </submittedName>
</protein>
<dbReference type="PANTHER" id="PTHR24314">
    <property type="entry name" value="NON-SPECIFIC LIPID TRANSFER PROTEIN-RELATED"/>
    <property type="match status" value="1"/>
</dbReference>
<reference evidence="2" key="1">
    <citation type="submission" date="2016-02" db="EMBL/GenBank/DDBJ databases">
        <authorList>
            <person name="Schultz-Johansen M."/>
            <person name="Glaring M.A."/>
            <person name="Bech P.K."/>
            <person name="Stougaard P."/>
        </authorList>
    </citation>
    <scope>NUCLEOTIDE SEQUENCE [LARGE SCALE GENOMIC DNA]</scope>
    <source>
        <strain evidence="2">S66</strain>
    </source>
</reference>
<dbReference type="OrthoDB" id="9810734at2"/>
<dbReference type="Gene3D" id="3.40.50.720">
    <property type="entry name" value="NAD(P)-binding Rossmann-like Domain"/>
    <property type="match status" value="1"/>
</dbReference>
<dbReference type="GO" id="GO:0010304">
    <property type="term" value="P:PSII associated light-harvesting complex II catabolic process"/>
    <property type="evidence" value="ECO:0007669"/>
    <property type="project" value="TreeGrafter"/>
</dbReference>
<dbReference type="GO" id="GO:0015996">
    <property type="term" value="P:chlorophyll catabolic process"/>
    <property type="evidence" value="ECO:0007669"/>
    <property type="project" value="TreeGrafter"/>
</dbReference>
<dbReference type="InterPro" id="IPR002347">
    <property type="entry name" value="SDR_fam"/>
</dbReference>
<dbReference type="Proteomes" id="UP000070299">
    <property type="component" value="Unassembled WGS sequence"/>
</dbReference>
<dbReference type="InterPro" id="IPR036291">
    <property type="entry name" value="NAD(P)-bd_dom_sf"/>
</dbReference>
<comment type="caution">
    <text evidence="1">The sequence shown here is derived from an EMBL/GenBank/DDBJ whole genome shotgun (WGS) entry which is preliminary data.</text>
</comment>
<evidence type="ECO:0000313" key="1">
    <source>
        <dbReference type="EMBL" id="KXI30424.1"/>
    </source>
</evidence>
<dbReference type="Pfam" id="PF00106">
    <property type="entry name" value="adh_short"/>
    <property type="match status" value="1"/>
</dbReference>
<accession>A0A136A5D9</accession>
<dbReference type="EMBL" id="LSNE01000003">
    <property type="protein sequence ID" value="KXI30424.1"/>
    <property type="molecule type" value="Genomic_DNA"/>
</dbReference>
<dbReference type="CDD" id="cd05233">
    <property type="entry name" value="SDR_c"/>
    <property type="match status" value="1"/>
</dbReference>
<dbReference type="AlphaFoldDB" id="A0A136A5D9"/>
<dbReference type="GO" id="GO:0034256">
    <property type="term" value="F:chlorophyll(ide) b reductase activity"/>
    <property type="evidence" value="ECO:0007669"/>
    <property type="project" value="TreeGrafter"/>
</dbReference>
<dbReference type="PANTHER" id="PTHR24314:SF21">
    <property type="entry name" value="CHLOROPHYLL(IDE) B REDUCTASE NYC1, CHLOROPLASTIC-RELATED"/>
    <property type="match status" value="1"/>
</dbReference>
<dbReference type="STRING" id="1799789.AX660_10695"/>
<keyword evidence="2" id="KW-1185">Reference proteome</keyword>
<organism evidence="1 2">
    <name type="scientific">Paraglaciecola hydrolytica</name>
    <dbReference type="NCBI Taxonomy" id="1799789"/>
    <lineage>
        <taxon>Bacteria</taxon>
        <taxon>Pseudomonadati</taxon>
        <taxon>Pseudomonadota</taxon>
        <taxon>Gammaproteobacteria</taxon>
        <taxon>Alteromonadales</taxon>
        <taxon>Alteromonadaceae</taxon>
        <taxon>Paraglaciecola</taxon>
    </lineage>
</organism>
<sequence>MKTVIITGSTRGIGRGLAENFLKRGCKVVITARKQDQVDAVVADLASQYGQTNVTGIACDVQQHEHLEALWQHAVKTYTSIDIWINNAGMSLPRKPLEQQAVSDISNIINTNLTGVILATSVALKGMKAQNHGQIWNMEGFGSNGATQPGMAIYGATKRAVTYLNKSLQKEVKGTQVQVNTLSPGIVVTDLLIGDYDTASPEWLKVKKIFNILGDKVETVTPWLVNGILAANKSGATVAWLTGGKAFWRFMTAAFNKRDLFADVG</sequence>
<dbReference type="RefSeq" id="WP_068374861.1">
    <property type="nucleotide sequence ID" value="NZ_LSNE01000003.1"/>
</dbReference>
<gene>
    <name evidence="1" type="ORF">AX660_10695</name>
</gene>
<name>A0A136A5D9_9ALTE</name>
<dbReference type="PRINTS" id="PR00081">
    <property type="entry name" value="GDHRDH"/>
</dbReference>